<dbReference type="EMBL" id="JBHLSV010000027">
    <property type="protein sequence ID" value="MFC0675596.1"/>
    <property type="molecule type" value="Genomic_DNA"/>
</dbReference>
<evidence type="ECO:0000313" key="2">
    <source>
        <dbReference type="Proteomes" id="UP001589793"/>
    </source>
</evidence>
<name>A0ABV6RF14_9MICO</name>
<gene>
    <name evidence="1" type="ORF">ACFFF6_16720</name>
</gene>
<feature type="non-terminal residue" evidence="1">
    <location>
        <position position="1"/>
    </location>
</feature>
<reference evidence="1 2" key="1">
    <citation type="submission" date="2024-09" db="EMBL/GenBank/DDBJ databases">
        <authorList>
            <person name="Sun Q."/>
            <person name="Mori K."/>
        </authorList>
    </citation>
    <scope>NUCLEOTIDE SEQUENCE [LARGE SCALE GENOMIC DNA]</scope>
    <source>
        <strain evidence="1 2">CICC 10874</strain>
    </source>
</reference>
<accession>A0ABV6RF14</accession>
<comment type="caution">
    <text evidence="1">The sequence shown here is derived from an EMBL/GenBank/DDBJ whole genome shotgun (WGS) entry which is preliminary data.</text>
</comment>
<protein>
    <submittedName>
        <fullName evidence="1">Uncharacterized protein</fullName>
    </submittedName>
</protein>
<sequence>PPERAAAAPGALAPLDGVVVADLAPGHVPAALPHLDRLLVVLPATEHALRAAQRRLEAWGGARDRAAVVVRRRGPLAAADVAAQLGLPLAGTFRDSAPGTVPLLDVRRRGADHLCARLAQDWGQASWRS</sequence>
<evidence type="ECO:0000313" key="1">
    <source>
        <dbReference type="EMBL" id="MFC0675596.1"/>
    </source>
</evidence>
<keyword evidence="2" id="KW-1185">Reference proteome</keyword>
<dbReference type="Proteomes" id="UP001589793">
    <property type="component" value="Unassembled WGS sequence"/>
</dbReference>
<proteinExistence type="predicted"/>
<organism evidence="1 2">
    <name type="scientific">Brachybacterium hainanense</name>
    <dbReference type="NCBI Taxonomy" id="1541174"/>
    <lineage>
        <taxon>Bacteria</taxon>
        <taxon>Bacillati</taxon>
        <taxon>Actinomycetota</taxon>
        <taxon>Actinomycetes</taxon>
        <taxon>Micrococcales</taxon>
        <taxon>Dermabacteraceae</taxon>
        <taxon>Brachybacterium</taxon>
    </lineage>
</organism>